<sequence>MRKKRYIPFVALALAVLMTSCVSPYYGTARIEPGWQLDTGLGLHTTLIPVLDGGDPVYGVGIRCDGEIGYGVGKYLKPYVRGAVGLNTAYLGFADAGIGFQTALPLGPIAPAVKLELNPMMGEPTFSPAFLLGIGREERVTLGARTHFIVFGAPYYPFFLDVFATAHISPRWSIFAGAEINSFIDTFDDGDGYPFFTVGAGYKFPPLRGKTRL</sequence>
<organism evidence="2 3">
    <name type="scientific">candidate division TA06 bacterium B3_TA06</name>
    <dbReference type="NCBI Taxonomy" id="2012487"/>
    <lineage>
        <taxon>Bacteria</taxon>
        <taxon>Bacteria division TA06</taxon>
    </lineage>
</organism>
<evidence type="ECO:0000313" key="2">
    <source>
        <dbReference type="EMBL" id="TKJ40526.1"/>
    </source>
</evidence>
<feature type="chain" id="PRO_5021698518" description="Outer membrane protein beta-barrel domain-containing protein" evidence="1">
    <location>
        <begin position="30"/>
        <end position="213"/>
    </location>
</feature>
<name>A0A532UZY7_UNCT6</name>
<evidence type="ECO:0000313" key="3">
    <source>
        <dbReference type="Proteomes" id="UP000317778"/>
    </source>
</evidence>
<keyword evidence="1" id="KW-0732">Signal</keyword>
<accession>A0A532UZY7</accession>
<dbReference type="Proteomes" id="UP000317778">
    <property type="component" value="Unassembled WGS sequence"/>
</dbReference>
<gene>
    <name evidence="2" type="ORF">CEE36_09555</name>
</gene>
<dbReference type="EMBL" id="NJBO01000018">
    <property type="protein sequence ID" value="TKJ40526.1"/>
    <property type="molecule type" value="Genomic_DNA"/>
</dbReference>
<feature type="signal peptide" evidence="1">
    <location>
        <begin position="1"/>
        <end position="29"/>
    </location>
</feature>
<dbReference type="PROSITE" id="PS51257">
    <property type="entry name" value="PROKAR_LIPOPROTEIN"/>
    <property type="match status" value="1"/>
</dbReference>
<dbReference type="AlphaFoldDB" id="A0A532UZY7"/>
<comment type="caution">
    <text evidence="2">The sequence shown here is derived from an EMBL/GenBank/DDBJ whole genome shotgun (WGS) entry which is preliminary data.</text>
</comment>
<evidence type="ECO:0008006" key="4">
    <source>
        <dbReference type="Google" id="ProtNLM"/>
    </source>
</evidence>
<reference evidence="2 3" key="1">
    <citation type="submission" date="2017-06" db="EMBL/GenBank/DDBJ databases">
        <title>Novel microbial phyla capable of carbon fixation and sulfur reduction in deep-sea sediments.</title>
        <authorList>
            <person name="Huang J."/>
            <person name="Baker B."/>
            <person name="Wang Y."/>
        </authorList>
    </citation>
    <scope>NUCLEOTIDE SEQUENCE [LARGE SCALE GENOMIC DNA]</scope>
    <source>
        <strain evidence="2">B3_TA06</strain>
    </source>
</reference>
<protein>
    <recommendedName>
        <fullName evidence="4">Outer membrane protein beta-barrel domain-containing protein</fullName>
    </recommendedName>
</protein>
<evidence type="ECO:0000256" key="1">
    <source>
        <dbReference type="SAM" id="SignalP"/>
    </source>
</evidence>
<proteinExistence type="predicted"/>